<feature type="region of interest" description="Disordered" evidence="2">
    <location>
        <begin position="1"/>
        <end position="20"/>
    </location>
</feature>
<dbReference type="Gene3D" id="3.40.190.150">
    <property type="entry name" value="Bordetella uptake gene, domain 1"/>
    <property type="match status" value="1"/>
</dbReference>
<dbReference type="PANTHER" id="PTHR42928">
    <property type="entry name" value="TRICARBOXYLATE-BINDING PROTEIN"/>
    <property type="match status" value="1"/>
</dbReference>
<organism evidence="3">
    <name type="scientific">uncultured Frankineae bacterium</name>
    <dbReference type="NCBI Taxonomy" id="437475"/>
    <lineage>
        <taxon>Bacteria</taxon>
        <taxon>Bacillati</taxon>
        <taxon>Actinomycetota</taxon>
        <taxon>Actinomycetes</taxon>
        <taxon>Frankiales</taxon>
        <taxon>environmental samples</taxon>
    </lineage>
</organism>
<dbReference type="Gene3D" id="3.40.190.10">
    <property type="entry name" value="Periplasmic binding protein-like II"/>
    <property type="match status" value="1"/>
</dbReference>
<dbReference type="PIRSF" id="PIRSF017082">
    <property type="entry name" value="YflP"/>
    <property type="match status" value="1"/>
</dbReference>
<evidence type="ECO:0000313" key="3">
    <source>
        <dbReference type="EMBL" id="CAA9319283.1"/>
    </source>
</evidence>
<comment type="similarity">
    <text evidence="1">Belongs to the UPF0065 (bug) family.</text>
</comment>
<dbReference type="SUPFAM" id="SSF53850">
    <property type="entry name" value="Periplasmic binding protein-like II"/>
    <property type="match status" value="1"/>
</dbReference>
<sequence>MHVGENHATPRTRTGSRRSRVGLAAGLTAGALLMAACGGGGGGGGGGTAGGGGGGGDAEGYPDSPINFVVPFAAGGPTDTVTRLVAKPMSETLGQQIVVQNVEGAGGTIAAGQVANEQPDGYTVFMHHIGMSTAPALYPDLPFDPLKDFKTVGLVTDVPMTIIARKDFEPTTLEELVEYVKKNKKEVTYANAGFGAASQLCGLLFQDAIGAKVTEVPYDGTGPALTDLVGGQVDFMCDQTTNTTGQIKAGEVKAYAVTTPERVKSLPDLPTTEEAGLDDVQVGVWHGLYVPAETPDAIVEKLNAALGDALKDQGVIDQLAELGAAPASEEEATPEGHTEKLETQIELWKPIIEEAGVTAS</sequence>
<name>A0A6J4L202_9ACTN</name>
<gene>
    <name evidence="3" type="ORF">AVDCRST_MAG16-695</name>
</gene>
<dbReference type="Pfam" id="PF03401">
    <property type="entry name" value="TctC"/>
    <property type="match status" value="1"/>
</dbReference>
<proteinExistence type="inferred from homology"/>
<reference evidence="3" key="1">
    <citation type="submission" date="2020-02" db="EMBL/GenBank/DDBJ databases">
        <authorList>
            <person name="Meier V. D."/>
        </authorList>
    </citation>
    <scope>NUCLEOTIDE SEQUENCE</scope>
    <source>
        <strain evidence="3">AVDCRST_MAG16</strain>
    </source>
</reference>
<accession>A0A6J4L202</accession>
<protein>
    <submittedName>
        <fullName evidence="3">Tricarboxylate transport protein TctC</fullName>
    </submittedName>
</protein>
<evidence type="ECO:0000256" key="1">
    <source>
        <dbReference type="ARBA" id="ARBA00006987"/>
    </source>
</evidence>
<dbReference type="PANTHER" id="PTHR42928:SF5">
    <property type="entry name" value="BLR1237 PROTEIN"/>
    <property type="match status" value="1"/>
</dbReference>
<dbReference type="InterPro" id="IPR042100">
    <property type="entry name" value="Bug_dom1"/>
</dbReference>
<evidence type="ECO:0000256" key="2">
    <source>
        <dbReference type="SAM" id="MobiDB-lite"/>
    </source>
</evidence>
<dbReference type="AlphaFoldDB" id="A0A6J4L202"/>
<dbReference type="InterPro" id="IPR005064">
    <property type="entry name" value="BUG"/>
</dbReference>
<dbReference type="EMBL" id="CADCUE010000053">
    <property type="protein sequence ID" value="CAA9319283.1"/>
    <property type="molecule type" value="Genomic_DNA"/>
</dbReference>